<gene>
    <name evidence="2" type="ORF">LCGC14_0781000</name>
</gene>
<dbReference type="AlphaFoldDB" id="A0A0F9QFB6"/>
<evidence type="ECO:0000313" key="2">
    <source>
        <dbReference type="EMBL" id="KKN35692.1"/>
    </source>
</evidence>
<comment type="caution">
    <text evidence="2">The sequence shown here is derived from an EMBL/GenBank/DDBJ whole genome shotgun (WGS) entry which is preliminary data.</text>
</comment>
<organism evidence="2">
    <name type="scientific">marine sediment metagenome</name>
    <dbReference type="NCBI Taxonomy" id="412755"/>
    <lineage>
        <taxon>unclassified sequences</taxon>
        <taxon>metagenomes</taxon>
        <taxon>ecological metagenomes</taxon>
    </lineage>
</organism>
<keyword evidence="1" id="KW-1133">Transmembrane helix</keyword>
<evidence type="ECO:0000256" key="1">
    <source>
        <dbReference type="SAM" id="Phobius"/>
    </source>
</evidence>
<sequence>MKKKNLLLFIGIGLLAFLPFIRVSVAAPPCWVGVYEDDIYIWSYNNHTAARWGQWNTDAMGVTGLVALGKVISWFETMDDYVQTPGNMSHKILSLEDLGPDLEYGTNYPSVELAHELNYTVNGLYTYDWLDKLTGTTNVYNGLVLENSDEFALWHDNLTSFFAPENILETSMWVSTQINWDQVVATANTGLADVNAIATALADGFKITVAALAWTNNTLAVGLEVTYDDGLLDSWELTYGTETVFDIALEQGSSQFVECPPSAPGIPGYELPIIIGVASIMGLILIKKIKKK</sequence>
<feature type="transmembrane region" description="Helical" evidence="1">
    <location>
        <begin position="269"/>
        <end position="286"/>
    </location>
</feature>
<proteinExistence type="predicted"/>
<accession>A0A0F9QFB6</accession>
<protein>
    <submittedName>
        <fullName evidence="2">Uncharacterized protein</fullName>
    </submittedName>
</protein>
<reference evidence="2" key="1">
    <citation type="journal article" date="2015" name="Nature">
        <title>Complex archaea that bridge the gap between prokaryotes and eukaryotes.</title>
        <authorList>
            <person name="Spang A."/>
            <person name="Saw J.H."/>
            <person name="Jorgensen S.L."/>
            <person name="Zaremba-Niedzwiedzka K."/>
            <person name="Martijn J."/>
            <person name="Lind A.E."/>
            <person name="van Eijk R."/>
            <person name="Schleper C."/>
            <person name="Guy L."/>
            <person name="Ettema T.J."/>
        </authorList>
    </citation>
    <scope>NUCLEOTIDE SEQUENCE</scope>
</reference>
<keyword evidence="1" id="KW-0812">Transmembrane</keyword>
<dbReference type="EMBL" id="LAZR01002019">
    <property type="protein sequence ID" value="KKN35692.1"/>
    <property type="molecule type" value="Genomic_DNA"/>
</dbReference>
<dbReference type="NCBIfam" id="NF033507">
    <property type="entry name" value="Loki-CTERM"/>
    <property type="match status" value="1"/>
</dbReference>
<keyword evidence="1" id="KW-0472">Membrane</keyword>
<name>A0A0F9QFB6_9ZZZZ</name>